<evidence type="ECO:0000313" key="3">
    <source>
        <dbReference type="Proteomes" id="UP000177281"/>
    </source>
</evidence>
<dbReference type="Pfam" id="PF13177">
    <property type="entry name" value="DNA_pol3_delta2"/>
    <property type="match status" value="1"/>
</dbReference>
<dbReference type="SMART" id="SM00382">
    <property type="entry name" value="AAA"/>
    <property type="match status" value="1"/>
</dbReference>
<evidence type="ECO:0000259" key="1">
    <source>
        <dbReference type="SMART" id="SM00382"/>
    </source>
</evidence>
<dbReference type="STRING" id="1817841.A3B10_01465"/>
<name>A0A1F5PXY0_9BACT</name>
<dbReference type="CDD" id="cd00009">
    <property type="entry name" value="AAA"/>
    <property type="match status" value="1"/>
</dbReference>
<organism evidence="2 3">
    <name type="scientific">Candidatus Doudnabacteria bacterium RIFCSPLOWO2_01_FULL_44_21</name>
    <dbReference type="NCBI Taxonomy" id="1817841"/>
    <lineage>
        <taxon>Bacteria</taxon>
        <taxon>Candidatus Doudnaibacteriota</taxon>
    </lineage>
</organism>
<reference evidence="2 3" key="1">
    <citation type="journal article" date="2016" name="Nat. Commun.">
        <title>Thousands of microbial genomes shed light on interconnected biogeochemical processes in an aquifer system.</title>
        <authorList>
            <person name="Anantharaman K."/>
            <person name="Brown C.T."/>
            <person name="Hug L.A."/>
            <person name="Sharon I."/>
            <person name="Castelle C.J."/>
            <person name="Probst A.J."/>
            <person name="Thomas B.C."/>
            <person name="Singh A."/>
            <person name="Wilkins M.J."/>
            <person name="Karaoz U."/>
            <person name="Brodie E.L."/>
            <person name="Williams K.H."/>
            <person name="Hubbard S.S."/>
            <person name="Banfield J.F."/>
        </authorList>
    </citation>
    <scope>NUCLEOTIDE SEQUENCE [LARGE SCALE GENOMIC DNA]</scope>
</reference>
<dbReference type="PRINTS" id="PR00300">
    <property type="entry name" value="CLPPROTEASEA"/>
</dbReference>
<dbReference type="InterPro" id="IPR003593">
    <property type="entry name" value="AAA+_ATPase"/>
</dbReference>
<dbReference type="InterPro" id="IPR027417">
    <property type="entry name" value="P-loop_NTPase"/>
</dbReference>
<accession>A0A1F5PXY0</accession>
<dbReference type="AlphaFoldDB" id="A0A1F5PXY0"/>
<dbReference type="GO" id="GO:0005524">
    <property type="term" value="F:ATP binding"/>
    <property type="evidence" value="ECO:0007669"/>
    <property type="project" value="InterPro"/>
</dbReference>
<dbReference type="InterPro" id="IPR050238">
    <property type="entry name" value="DNA_Rep/Repair_Clamp_Loader"/>
</dbReference>
<dbReference type="Proteomes" id="UP000177281">
    <property type="component" value="Unassembled WGS sequence"/>
</dbReference>
<protein>
    <recommendedName>
        <fullName evidence="1">AAA+ ATPase domain-containing protein</fullName>
    </recommendedName>
</protein>
<gene>
    <name evidence="2" type="ORF">A3B10_01465</name>
</gene>
<proteinExistence type="predicted"/>
<dbReference type="Gene3D" id="3.40.50.300">
    <property type="entry name" value="P-loop containing nucleotide triphosphate hydrolases"/>
    <property type="match status" value="1"/>
</dbReference>
<dbReference type="PANTHER" id="PTHR11669">
    <property type="entry name" value="REPLICATION FACTOR C / DNA POLYMERASE III GAMMA-TAU SUBUNIT"/>
    <property type="match status" value="1"/>
</dbReference>
<dbReference type="InterPro" id="IPR001270">
    <property type="entry name" value="ClpA/B"/>
</dbReference>
<sequence length="266" mass="29673">MDWRITGHKRQLEFLENAMLIGRLAHGYLFAGPNGVGKKTIALKLAYELLGVEAEKFNPDLLEIDGTLGIKIEQIRELSYKLSLKPYAALYKIAIIDAAEQMTLEAANALLKVLEEPKPYTIIILVTSNPNKLPKTIISRCQKITFGPAEASASAFVENSADRSAGRPGDLPIEKKDALKKSEGYYQIFKKGEMIDRLIAVSDIAQLETDEIKTMLDDWLKNLETELRAQASKALASQISQVMLAYKYLEQNVNSKLLLTNLMLNT</sequence>
<feature type="domain" description="AAA+ ATPase" evidence="1">
    <location>
        <begin position="24"/>
        <end position="150"/>
    </location>
</feature>
<dbReference type="EMBL" id="MFFB01000018">
    <property type="protein sequence ID" value="OGE94450.1"/>
    <property type="molecule type" value="Genomic_DNA"/>
</dbReference>
<evidence type="ECO:0000313" key="2">
    <source>
        <dbReference type="EMBL" id="OGE94450.1"/>
    </source>
</evidence>
<dbReference type="SUPFAM" id="SSF52540">
    <property type="entry name" value="P-loop containing nucleoside triphosphate hydrolases"/>
    <property type="match status" value="1"/>
</dbReference>
<comment type="caution">
    <text evidence="2">The sequence shown here is derived from an EMBL/GenBank/DDBJ whole genome shotgun (WGS) entry which is preliminary data.</text>
</comment>
<dbReference type="PANTHER" id="PTHR11669:SF8">
    <property type="entry name" value="DNA POLYMERASE III SUBUNIT DELTA"/>
    <property type="match status" value="1"/>
</dbReference>
<dbReference type="GO" id="GO:0006261">
    <property type="term" value="P:DNA-templated DNA replication"/>
    <property type="evidence" value="ECO:0007669"/>
    <property type="project" value="TreeGrafter"/>
</dbReference>